<reference evidence="2" key="1">
    <citation type="submission" date="2021-01" db="EMBL/GenBank/DDBJ databases">
        <title>Whole genome shotgun sequence of Planosporangium flavigriseum NBRC 105377.</title>
        <authorList>
            <person name="Komaki H."/>
            <person name="Tamura T."/>
        </authorList>
    </citation>
    <scope>NUCLEOTIDE SEQUENCE</scope>
    <source>
        <strain evidence="2">NBRC 105377</strain>
    </source>
</reference>
<evidence type="ECO:0000313" key="3">
    <source>
        <dbReference type="Proteomes" id="UP000653674"/>
    </source>
</evidence>
<dbReference type="EMBL" id="BONU01000025">
    <property type="protein sequence ID" value="GIG75045.1"/>
    <property type="molecule type" value="Genomic_DNA"/>
</dbReference>
<sequence length="103" mass="10933">MEQFDDGVVTFTFRGDDPYPGNGPDTTGSAFDDEDQLGVVAGTWHGSRPGGGERVAQPLGGAGRVAPPAIRYRSDHVRGVHEDQHPPAVPRRVRNTAGVGRLS</sequence>
<organism evidence="2 3">
    <name type="scientific">Planosporangium flavigriseum</name>
    <dbReference type="NCBI Taxonomy" id="373681"/>
    <lineage>
        <taxon>Bacteria</taxon>
        <taxon>Bacillati</taxon>
        <taxon>Actinomycetota</taxon>
        <taxon>Actinomycetes</taxon>
        <taxon>Micromonosporales</taxon>
        <taxon>Micromonosporaceae</taxon>
        <taxon>Planosporangium</taxon>
    </lineage>
</organism>
<accession>A0A8J3M1K9</accession>
<proteinExistence type="predicted"/>
<name>A0A8J3M1K9_9ACTN</name>
<evidence type="ECO:0000256" key="1">
    <source>
        <dbReference type="SAM" id="MobiDB-lite"/>
    </source>
</evidence>
<keyword evidence="3" id="KW-1185">Reference proteome</keyword>
<protein>
    <submittedName>
        <fullName evidence="2">Uncharacterized protein</fullName>
    </submittedName>
</protein>
<dbReference type="AlphaFoldDB" id="A0A8J3M1K9"/>
<gene>
    <name evidence="2" type="ORF">Pfl04_34490</name>
</gene>
<evidence type="ECO:0000313" key="2">
    <source>
        <dbReference type="EMBL" id="GIG75045.1"/>
    </source>
</evidence>
<feature type="region of interest" description="Disordered" evidence="1">
    <location>
        <begin position="1"/>
        <end position="103"/>
    </location>
</feature>
<dbReference type="Proteomes" id="UP000653674">
    <property type="component" value="Unassembled WGS sequence"/>
</dbReference>
<feature type="compositionally biased region" description="Basic and acidic residues" evidence="1">
    <location>
        <begin position="72"/>
        <end position="85"/>
    </location>
</feature>
<comment type="caution">
    <text evidence="2">The sequence shown here is derived from an EMBL/GenBank/DDBJ whole genome shotgun (WGS) entry which is preliminary data.</text>
</comment>